<evidence type="ECO:0000313" key="2">
    <source>
        <dbReference type="Proteomes" id="UP000001502"/>
    </source>
</evidence>
<dbReference type="EMBL" id="CP002843">
    <property type="protein sequence ID" value="AEH56358.1"/>
    <property type="molecule type" value="Genomic_DNA"/>
</dbReference>
<dbReference type="KEGG" id="scp:HMPREF0833_11327"/>
<reference evidence="2" key="1">
    <citation type="submission" date="2011-06" db="EMBL/GenBank/DDBJ databases">
        <title>Complete sequence of Streptococcus parasanguinis strain ATCC 15912.</title>
        <authorList>
            <person name="Muzny D."/>
            <person name="Qin X."/>
            <person name="Buhay C."/>
            <person name="Dugan-Rocha S."/>
            <person name="Ding Y."/>
            <person name="Chen G."/>
            <person name="Hawes A."/>
            <person name="Holder M."/>
            <person name="Jhangiani S."/>
            <person name="Johnson A."/>
            <person name="Khan Z."/>
            <person name="Li Z."/>
            <person name="Liu W."/>
            <person name="Liu X."/>
            <person name="Perez L."/>
            <person name="Shen H."/>
            <person name="Wang Q."/>
            <person name="Watt J."/>
            <person name="Xi L."/>
            <person name="Xin Y."/>
            <person name="Zhou J."/>
            <person name="Deng J."/>
            <person name="Jiang H."/>
            <person name="Liu Y."/>
            <person name="Qu J."/>
            <person name="Song X.-Z."/>
            <person name="Zhang L."/>
            <person name="Villasana D."/>
            <person name="Johnson A."/>
            <person name="Liu J."/>
            <person name="Liyanage D."/>
            <person name="Lorensuhewa L."/>
            <person name="Robinson T."/>
            <person name="Song A."/>
            <person name="Song B.-B."/>
            <person name="Dinh H."/>
            <person name="Thornton R."/>
            <person name="Coyle M."/>
            <person name="Francisco L."/>
            <person name="Jackson L."/>
            <person name="Javaid M."/>
            <person name="Korchina V."/>
            <person name="Kovar C."/>
            <person name="Mata R."/>
            <person name="Mathew T."/>
            <person name="Ngo R."/>
            <person name="Nguyen L."/>
            <person name="Nguyen N."/>
            <person name="Okwuonu G."/>
            <person name="Ongeri F."/>
            <person name="Pham C."/>
            <person name="Simmons D."/>
            <person name="Wilczek-Boney K."/>
            <person name="Hale W."/>
            <person name="Jakkamsetti A."/>
            <person name="Pham P."/>
            <person name="Ruth R."/>
            <person name="San Lucas F."/>
            <person name="Warren J."/>
            <person name="Zhang J."/>
            <person name="Zhao Z."/>
            <person name="Zhou C."/>
            <person name="Zhu D."/>
            <person name="Lee S."/>
            <person name="Bess C."/>
            <person name="Blankenburg K."/>
            <person name="Forbes L."/>
            <person name="Fu Q."/>
            <person name="Gubbala S."/>
            <person name="Hirani K."/>
            <person name="Jayaseelan J.C."/>
            <person name="Lara F."/>
            <person name="Munidasa M."/>
            <person name="Palculict T."/>
            <person name="Patil S."/>
            <person name="Pu L.-L."/>
            <person name="Saada N."/>
            <person name="Tang L."/>
            <person name="Weissenberger G."/>
            <person name="Zhu Y."/>
            <person name="Hemphill L."/>
            <person name="Shang Y."/>
            <person name="Youmans B."/>
            <person name="Ayvaz T."/>
            <person name="Ross M."/>
            <person name="Santibanez J."/>
            <person name="Aqrawi P."/>
            <person name="Gross S."/>
            <person name="Joshi V."/>
            <person name="Fowler G."/>
            <person name="Nazareth L."/>
            <person name="Reid J."/>
            <person name="Worley K."/>
            <person name="Petrosino J."/>
            <person name="Highlander S."/>
            <person name="Gibbs R."/>
        </authorList>
    </citation>
    <scope>NUCLEOTIDE SEQUENCE [LARGE SCALE GENOMIC DNA]</scope>
    <source>
        <strain evidence="2">ATCC 15912 / DSM 6778 / CIP 104372 / LMG 14537</strain>
    </source>
</reference>
<dbReference type="Proteomes" id="UP000001502">
    <property type="component" value="Chromosome"/>
</dbReference>
<proteinExistence type="predicted"/>
<protein>
    <submittedName>
        <fullName evidence="1">Uncharacterized protein</fullName>
    </submittedName>
</protein>
<name>F8DKI9_STREP</name>
<dbReference type="AlphaFoldDB" id="F8DKI9"/>
<organism evidence="1 2">
    <name type="scientific">Streptococcus parasanguinis (strain ATCC 15912 / DSM 6778 / CIP 104372 / LMG 14537)</name>
    <dbReference type="NCBI Taxonomy" id="760570"/>
    <lineage>
        <taxon>Bacteria</taxon>
        <taxon>Bacillati</taxon>
        <taxon>Bacillota</taxon>
        <taxon>Bacilli</taxon>
        <taxon>Lactobacillales</taxon>
        <taxon>Streptococcaceae</taxon>
        <taxon>Streptococcus</taxon>
    </lineage>
</organism>
<dbReference type="HOGENOM" id="CLU_2883953_0_0_9"/>
<sequence length="63" mass="7521">MIHCSLQDEKGSNEILWFICEKMAHNKLVEKRSFLKILFRIFVNYYVVKIDQRESFPEGNVGK</sequence>
<gene>
    <name evidence="1" type="ordered locus">HMPREF0833_11327</name>
</gene>
<accession>F8DKI9</accession>
<evidence type="ECO:0000313" key="1">
    <source>
        <dbReference type="EMBL" id="AEH56358.1"/>
    </source>
</evidence>